<proteinExistence type="predicted"/>
<evidence type="ECO:0000313" key="2">
    <source>
        <dbReference type="EMBL" id="CAD9823431.1"/>
    </source>
</evidence>
<keyword evidence="1" id="KW-0472">Membrane</keyword>
<sequence>MTTLTLSGVAVGCGRIYLLLVLLSVCIMSSNGNDVLKMLESDGDTTGGVKEAAQFLRGGNDVEKISESFPTLVEEGITFSRTISLLPDGSSFDLQFDGQCQNEDAYGNNDCHYDWGDTIGAKYSIMVTEELDASATIQGKFKIDHFVPWEFLCKVCGEPCVLEIPIIQLERAIEMPPCPIVVGEMSDTVDEWIGNHSPTDGTIPTHIVGDVYVTDSSGIELIHATVNVFVK</sequence>
<name>A0A7S2UNB5_9STRA</name>
<evidence type="ECO:0000256" key="1">
    <source>
        <dbReference type="SAM" id="Phobius"/>
    </source>
</evidence>
<gene>
    <name evidence="2" type="ORF">ASEP1449_LOCUS15265</name>
</gene>
<reference evidence="2" key="1">
    <citation type="submission" date="2021-01" db="EMBL/GenBank/DDBJ databases">
        <authorList>
            <person name="Corre E."/>
            <person name="Pelletier E."/>
            <person name="Niang G."/>
            <person name="Scheremetjew M."/>
            <person name="Finn R."/>
            <person name="Kale V."/>
            <person name="Holt S."/>
            <person name="Cochrane G."/>
            <person name="Meng A."/>
            <person name="Brown T."/>
            <person name="Cohen L."/>
        </authorList>
    </citation>
    <scope>NUCLEOTIDE SEQUENCE</scope>
    <source>
        <strain evidence="2">CCMP2084</strain>
    </source>
</reference>
<organism evidence="2">
    <name type="scientific">Attheya septentrionalis</name>
    <dbReference type="NCBI Taxonomy" id="420275"/>
    <lineage>
        <taxon>Eukaryota</taxon>
        <taxon>Sar</taxon>
        <taxon>Stramenopiles</taxon>
        <taxon>Ochrophyta</taxon>
        <taxon>Bacillariophyta</taxon>
        <taxon>Coscinodiscophyceae</taxon>
        <taxon>Chaetocerotophycidae</taxon>
        <taxon>Chaetocerotales</taxon>
        <taxon>Attheyaceae</taxon>
        <taxon>Attheya</taxon>
    </lineage>
</organism>
<dbReference type="AlphaFoldDB" id="A0A7S2UNB5"/>
<dbReference type="EMBL" id="HBHQ01022565">
    <property type="protein sequence ID" value="CAD9823431.1"/>
    <property type="molecule type" value="Transcribed_RNA"/>
</dbReference>
<keyword evidence="1" id="KW-0812">Transmembrane</keyword>
<feature type="transmembrane region" description="Helical" evidence="1">
    <location>
        <begin position="6"/>
        <end position="28"/>
    </location>
</feature>
<accession>A0A7S2UNB5</accession>
<keyword evidence="1" id="KW-1133">Transmembrane helix</keyword>
<protein>
    <submittedName>
        <fullName evidence="2">Uncharacterized protein</fullName>
    </submittedName>
</protein>